<feature type="transmembrane region" description="Helical" evidence="6">
    <location>
        <begin position="20"/>
        <end position="37"/>
    </location>
</feature>
<protein>
    <submittedName>
        <fullName evidence="7">Uncharacterized protein (UPF0333 family)</fullName>
    </submittedName>
</protein>
<dbReference type="Proteomes" id="UP000533207">
    <property type="component" value="Unassembled WGS sequence"/>
</dbReference>
<dbReference type="RefSeq" id="WP_011977343.1">
    <property type="nucleotide sequence ID" value="NZ_JACDUL010000001.1"/>
</dbReference>
<dbReference type="AlphaFoldDB" id="A0A7J9PG63"/>
<evidence type="ECO:0000256" key="2">
    <source>
        <dbReference type="ARBA" id="ARBA00004561"/>
    </source>
</evidence>
<evidence type="ECO:0000313" key="7">
    <source>
        <dbReference type="EMBL" id="MBA2861687.1"/>
    </source>
</evidence>
<dbReference type="EMBL" id="JACDUL010000001">
    <property type="protein sequence ID" value="MBA2861687.1"/>
    <property type="molecule type" value="Genomic_DNA"/>
</dbReference>
<organism evidence="7 8">
    <name type="scientific">Methanococcus maripaludis</name>
    <name type="common">Methanococcus deltae</name>
    <dbReference type="NCBI Taxonomy" id="39152"/>
    <lineage>
        <taxon>Archaea</taxon>
        <taxon>Methanobacteriati</taxon>
        <taxon>Methanobacteriota</taxon>
        <taxon>Methanomada group</taxon>
        <taxon>Methanococci</taxon>
        <taxon>Methanococcales</taxon>
        <taxon>Methanococcaceae</taxon>
        <taxon>Methanococcus</taxon>
    </lineage>
</organism>
<dbReference type="GO" id="GO:0009986">
    <property type="term" value="C:cell surface"/>
    <property type="evidence" value="ECO:0007669"/>
    <property type="project" value="UniProtKB-SubCell"/>
</dbReference>
<proteinExistence type="predicted"/>
<gene>
    <name evidence="7" type="ORF">HNP90_000547</name>
</gene>
<keyword evidence="5" id="KW-0281">Fimbrium</keyword>
<keyword evidence="4" id="KW-0964">Secreted</keyword>
<evidence type="ECO:0000313" key="8">
    <source>
        <dbReference type="Proteomes" id="UP000533207"/>
    </source>
</evidence>
<reference evidence="7 8" key="1">
    <citation type="submission" date="2020-07" db="EMBL/GenBank/DDBJ databases">
        <title>Genomic Encyclopedia of Type Strains, Phase IV (KMG-V): Genome sequencing to study the core and pangenomes of soil and plant-associated prokaryotes.</title>
        <authorList>
            <person name="Whitman W."/>
        </authorList>
    </citation>
    <scope>NUCLEOTIDE SEQUENCE [LARGE SCALE GENOMIC DNA]</scope>
    <source>
        <strain evidence="7 8">C8</strain>
    </source>
</reference>
<evidence type="ECO:0000256" key="4">
    <source>
        <dbReference type="ARBA" id="ARBA00022525"/>
    </source>
</evidence>
<dbReference type="Pfam" id="PF04021">
    <property type="entry name" value="Class_IIIsignal"/>
    <property type="match status" value="1"/>
</dbReference>
<keyword evidence="6" id="KW-0812">Transmembrane</keyword>
<evidence type="ECO:0000256" key="6">
    <source>
        <dbReference type="SAM" id="Phobius"/>
    </source>
</evidence>
<comment type="subcellular location">
    <subcellularLocation>
        <location evidence="1">Cell surface</location>
    </subcellularLocation>
    <subcellularLocation>
        <location evidence="2">Fimbrium</location>
    </subcellularLocation>
    <subcellularLocation>
        <location evidence="3">Secreted</location>
    </subcellularLocation>
</comment>
<accession>A0A7J9PG63</accession>
<comment type="caution">
    <text evidence="7">The sequence shown here is derived from an EMBL/GenBank/DDBJ whole genome shotgun (WGS) entry which is preliminary data.</text>
</comment>
<dbReference type="GO" id="GO:0005576">
    <property type="term" value="C:extracellular region"/>
    <property type="evidence" value="ECO:0007669"/>
    <property type="project" value="UniProtKB-SubCell"/>
</dbReference>
<keyword evidence="6" id="KW-0472">Membrane</keyword>
<dbReference type="InterPro" id="IPR007166">
    <property type="entry name" value="Class3_signal_pept_motif"/>
</dbReference>
<evidence type="ECO:0000256" key="3">
    <source>
        <dbReference type="ARBA" id="ARBA00004613"/>
    </source>
</evidence>
<evidence type="ECO:0000256" key="5">
    <source>
        <dbReference type="ARBA" id="ARBA00023263"/>
    </source>
</evidence>
<sequence length="75" mass="7829">MKFLEKLTSKKGQVSMEIGILVAAAVAVAAIAAYFYAKNAKAASEDTTGKVTDTLDQLEAVTDSSVNWSSINSSA</sequence>
<keyword evidence="6" id="KW-1133">Transmembrane helix</keyword>
<evidence type="ECO:0000256" key="1">
    <source>
        <dbReference type="ARBA" id="ARBA00004241"/>
    </source>
</evidence>
<name>A0A7J9PG63_METMI</name>